<dbReference type="EMBL" id="KV419411">
    <property type="protein sequence ID" value="KZS92129.1"/>
    <property type="molecule type" value="Genomic_DNA"/>
</dbReference>
<organism evidence="1 2">
    <name type="scientific">Sistotremastrum niveocremeum HHB9708</name>
    <dbReference type="NCBI Taxonomy" id="1314777"/>
    <lineage>
        <taxon>Eukaryota</taxon>
        <taxon>Fungi</taxon>
        <taxon>Dikarya</taxon>
        <taxon>Basidiomycota</taxon>
        <taxon>Agaricomycotina</taxon>
        <taxon>Agaricomycetes</taxon>
        <taxon>Sistotremastrales</taxon>
        <taxon>Sistotremastraceae</taxon>
        <taxon>Sertulicium</taxon>
        <taxon>Sertulicium niveocremeum</taxon>
    </lineage>
</organism>
<evidence type="ECO:0000313" key="1">
    <source>
        <dbReference type="EMBL" id="KZS92129.1"/>
    </source>
</evidence>
<name>A0A164T6X5_9AGAM</name>
<proteinExistence type="predicted"/>
<dbReference type="AlphaFoldDB" id="A0A164T6X5"/>
<protein>
    <submittedName>
        <fullName evidence="1">Uncharacterized protein</fullName>
    </submittedName>
</protein>
<reference evidence="1 2" key="1">
    <citation type="journal article" date="2016" name="Mol. Biol. Evol.">
        <title>Comparative Genomics of Early-Diverging Mushroom-Forming Fungi Provides Insights into the Origins of Lignocellulose Decay Capabilities.</title>
        <authorList>
            <person name="Nagy L.G."/>
            <person name="Riley R."/>
            <person name="Tritt A."/>
            <person name="Adam C."/>
            <person name="Daum C."/>
            <person name="Floudas D."/>
            <person name="Sun H."/>
            <person name="Yadav J.S."/>
            <person name="Pangilinan J."/>
            <person name="Larsson K.H."/>
            <person name="Matsuura K."/>
            <person name="Barry K."/>
            <person name="Labutti K."/>
            <person name="Kuo R."/>
            <person name="Ohm R.A."/>
            <person name="Bhattacharya S.S."/>
            <person name="Shirouzu T."/>
            <person name="Yoshinaga Y."/>
            <person name="Martin F.M."/>
            <person name="Grigoriev I.V."/>
            <person name="Hibbett D.S."/>
        </authorList>
    </citation>
    <scope>NUCLEOTIDE SEQUENCE [LARGE SCALE GENOMIC DNA]</scope>
    <source>
        <strain evidence="1 2">HHB9708</strain>
    </source>
</reference>
<evidence type="ECO:0000313" key="2">
    <source>
        <dbReference type="Proteomes" id="UP000076722"/>
    </source>
</evidence>
<accession>A0A164T6X5</accession>
<keyword evidence="2" id="KW-1185">Reference proteome</keyword>
<dbReference type="Proteomes" id="UP000076722">
    <property type="component" value="Unassembled WGS sequence"/>
</dbReference>
<sequence length="250" mass="28332">MGATFKTSGFRNNVTETGSMSFYNEDWAGIPRFVSAEYPSARTQDDMIPLKPDSRRLVFAGLTTAEHFSLHGSSSGSNISTENCAPLMNLIVILFSALFPPSSFISHLQCDTSAPPEVSASTSLAIDLNLQTILPPSSLFFDYRLSRTRNRYHYWENGLDINGATHAVHTTPTFFKMFTAYDRIHEEIKSTTSEHHTYSHMIIHKREDTTNPTNVNIQHPLDERHSHHMHILSLRHRTKENGVPNPTFRE</sequence>
<gene>
    <name evidence="1" type="ORF">SISNIDRAFT_486662</name>
</gene>